<dbReference type="OrthoDB" id="1757762at2"/>
<organism evidence="2 3">
    <name type="scientific">Butyrivibrio fibrisolvens DSM 3071</name>
    <dbReference type="NCBI Taxonomy" id="1121131"/>
    <lineage>
        <taxon>Bacteria</taxon>
        <taxon>Bacillati</taxon>
        <taxon>Bacillota</taxon>
        <taxon>Clostridia</taxon>
        <taxon>Lachnospirales</taxon>
        <taxon>Lachnospiraceae</taxon>
        <taxon>Butyrivibrio</taxon>
    </lineage>
</organism>
<accession>A0A1M5Q5T7</accession>
<dbReference type="EMBL" id="FQXK01000003">
    <property type="protein sequence ID" value="SHH08883.1"/>
    <property type="molecule type" value="Genomic_DNA"/>
</dbReference>
<evidence type="ECO:0000313" key="2">
    <source>
        <dbReference type="EMBL" id="SHH08883.1"/>
    </source>
</evidence>
<keyword evidence="3" id="KW-1185">Reference proteome</keyword>
<feature type="transmembrane region" description="Helical" evidence="1">
    <location>
        <begin position="48"/>
        <end position="67"/>
    </location>
</feature>
<gene>
    <name evidence="2" type="ORF">SAMN02745229_00193</name>
</gene>
<feature type="transmembrane region" description="Helical" evidence="1">
    <location>
        <begin position="79"/>
        <end position="101"/>
    </location>
</feature>
<proteinExistence type="predicted"/>
<dbReference type="GeneID" id="89509063"/>
<keyword evidence="1" id="KW-1133">Transmembrane helix</keyword>
<reference evidence="3" key="1">
    <citation type="submission" date="2016-11" db="EMBL/GenBank/DDBJ databases">
        <authorList>
            <person name="Varghese N."/>
            <person name="Submissions S."/>
        </authorList>
    </citation>
    <scope>NUCLEOTIDE SEQUENCE [LARGE SCALE GENOMIC DNA]</scope>
    <source>
        <strain evidence="3">DSM 3071</strain>
    </source>
</reference>
<evidence type="ECO:0000256" key="1">
    <source>
        <dbReference type="SAM" id="Phobius"/>
    </source>
</evidence>
<keyword evidence="1" id="KW-0472">Membrane</keyword>
<dbReference type="AlphaFoldDB" id="A0A1M5Q5T7"/>
<evidence type="ECO:0000313" key="3">
    <source>
        <dbReference type="Proteomes" id="UP000184278"/>
    </source>
</evidence>
<protein>
    <submittedName>
        <fullName evidence="2">Uncharacterized protein</fullName>
    </submittedName>
</protein>
<feature type="transmembrane region" description="Helical" evidence="1">
    <location>
        <begin position="6"/>
        <end position="27"/>
    </location>
</feature>
<dbReference type="RefSeq" id="WP_073384766.1">
    <property type="nucleotide sequence ID" value="NZ_FQXK01000003.1"/>
</dbReference>
<dbReference type="Proteomes" id="UP000184278">
    <property type="component" value="Unassembled WGS sequence"/>
</dbReference>
<sequence>MSNQLLFLILTILALVFTLGMYIYRAVKQVKYKDDERWKNVLLHAKRIAEISNWGLIIAIFICMIIPSIQEYPIMLKRVALLGLLYFGLHNLMEWVGIIYFDHKL</sequence>
<keyword evidence="1" id="KW-0812">Transmembrane</keyword>
<name>A0A1M5Q5T7_BUTFI</name>